<dbReference type="InterPro" id="IPR044946">
    <property type="entry name" value="Restrct_endonuc_typeI_TRD_sf"/>
</dbReference>
<dbReference type="EMBL" id="BAAAVT010000006">
    <property type="protein sequence ID" value="GAA3058824.1"/>
    <property type="molecule type" value="Genomic_DNA"/>
</dbReference>
<keyword evidence="4" id="KW-1185">Reference proteome</keyword>
<accession>A0ABP6LV60</accession>
<comment type="caution">
    <text evidence="3">The sequence shown here is derived from an EMBL/GenBank/DDBJ whole genome shotgun (WGS) entry which is preliminary data.</text>
</comment>
<evidence type="ECO:0000256" key="1">
    <source>
        <dbReference type="ARBA" id="ARBA00022747"/>
    </source>
</evidence>
<dbReference type="InterPro" id="IPR051212">
    <property type="entry name" value="Type-I_RE_S_subunit"/>
</dbReference>
<dbReference type="SUPFAM" id="SSF116734">
    <property type="entry name" value="DNA methylase specificity domain"/>
    <property type="match status" value="2"/>
</dbReference>
<dbReference type="PANTHER" id="PTHR43140:SF1">
    <property type="entry name" value="TYPE I RESTRICTION ENZYME ECOKI SPECIFICITY SUBUNIT"/>
    <property type="match status" value="1"/>
</dbReference>
<name>A0ABP6LV60_9MICC</name>
<reference evidence="4" key="1">
    <citation type="journal article" date="2019" name="Int. J. Syst. Evol. Microbiol.">
        <title>The Global Catalogue of Microorganisms (GCM) 10K type strain sequencing project: providing services to taxonomists for standard genome sequencing and annotation.</title>
        <authorList>
            <consortium name="The Broad Institute Genomics Platform"/>
            <consortium name="The Broad Institute Genome Sequencing Center for Infectious Disease"/>
            <person name="Wu L."/>
            <person name="Ma J."/>
        </authorList>
    </citation>
    <scope>NUCLEOTIDE SEQUENCE [LARGE SCALE GENOMIC DNA]</scope>
    <source>
        <strain evidence="4">JCM 14309</strain>
    </source>
</reference>
<evidence type="ECO:0000313" key="4">
    <source>
        <dbReference type="Proteomes" id="UP001500236"/>
    </source>
</evidence>
<dbReference type="Proteomes" id="UP001500236">
    <property type="component" value="Unassembled WGS sequence"/>
</dbReference>
<evidence type="ECO:0000313" key="3">
    <source>
        <dbReference type="EMBL" id="GAA3058824.1"/>
    </source>
</evidence>
<evidence type="ECO:0000256" key="2">
    <source>
        <dbReference type="ARBA" id="ARBA00023125"/>
    </source>
</evidence>
<dbReference type="Gene3D" id="3.90.220.20">
    <property type="entry name" value="DNA methylase specificity domains"/>
    <property type="match status" value="2"/>
</dbReference>
<sequence>MNAINSLDETVRRSANLTRARVVPLKHLFSRAKTVSSGSQTLLSLYRDYGIVPKDSRDDNFNRASDDLSNYQQVNPGDLVVNKMKAWQGSVGISGYSGIISPAYFVYRPISEHPVRYFHYVFRSDVYRQAFGSISSGVRPNQWDLDPDAFGRLPVAVPPVRRAQTIADYLDHETAEIDAFITDHQALLAWLEERRAAAIHSSLEAGTFELVALKHLGSLRSGLTLGARYSGELNEYPYLRVANVQTDHVDLNDVARIPVPTDIAERNRLQPGDILMTEGGDRDKLGRGALWRGEIPNALHQNHIFSFRCGPTLSPEFLVLALESDRARRYFDETARQSTNLASTNSKTVKAFRLPWRPLAEQKRITAIVHKDLRNMADAMADSKRAIGLARERRAALISAAVTGQIDVTQKHRPVAEQLEDEVKQLH</sequence>
<dbReference type="CDD" id="cd17253">
    <property type="entry name" value="RMtype1_S_Eco933I-TRD2-CR2_like"/>
    <property type="match status" value="1"/>
</dbReference>
<protein>
    <recommendedName>
        <fullName evidence="5">Type I restriction modification DNA specificity domain-containing protein</fullName>
    </recommendedName>
</protein>
<proteinExistence type="predicted"/>
<dbReference type="RefSeq" id="WP_344681137.1">
    <property type="nucleotide sequence ID" value="NZ_BAAAVT010000006.1"/>
</dbReference>
<keyword evidence="2" id="KW-0238">DNA-binding</keyword>
<keyword evidence="1" id="KW-0680">Restriction system</keyword>
<organism evidence="3 4">
    <name type="scientific">Nesterenkonia aethiopica</name>
    <dbReference type="NCBI Taxonomy" id="269144"/>
    <lineage>
        <taxon>Bacteria</taxon>
        <taxon>Bacillati</taxon>
        <taxon>Actinomycetota</taxon>
        <taxon>Actinomycetes</taxon>
        <taxon>Micrococcales</taxon>
        <taxon>Micrococcaceae</taxon>
        <taxon>Nesterenkonia</taxon>
    </lineage>
</organism>
<gene>
    <name evidence="3" type="ORF">GCM10010529_10670</name>
</gene>
<dbReference type="PANTHER" id="PTHR43140">
    <property type="entry name" value="TYPE-1 RESTRICTION ENZYME ECOKI SPECIFICITY PROTEIN"/>
    <property type="match status" value="1"/>
</dbReference>
<evidence type="ECO:0008006" key="5">
    <source>
        <dbReference type="Google" id="ProtNLM"/>
    </source>
</evidence>